<dbReference type="PANTHER" id="PTHR28682">
    <property type="entry name" value="INHIBITORY SYNAPTIC FACTOR 2A-RELATED"/>
    <property type="match status" value="1"/>
</dbReference>
<dbReference type="PANTHER" id="PTHR28682:SF2">
    <property type="entry name" value="PROTEIN INSYN2B"/>
    <property type="match status" value="1"/>
</dbReference>
<sequence>MGRKETHYLDTLNCDTMAQQDIKVRPVLLKRNSLDSVDFQRRPHHRRSKSQQVRFKDDGTDNPPLTESDLETAAIQDSYTLDKIQTSQPHNQVNTSLNFPSSHMGLQNIAIQTSPSLRKHFPVFKKKRITASKSLTEMPKESEYSVQVNGNLSEQDAISSSLSYLSINRHLGDGPRAATTANLLFERVPTAQSNGPIYLGSDKFAILEKATVSTQVPEYTHPGSTQDNFSIYGPDTQMDLSSLVHSSTALRRCDENSSVHMGSEKSLPYVSYNCNETNVGHGSCKEKNYTELLASSDDTGTKEIIPSSPQLCHSSLHCSLREHQQPIQQKTDSDHKTLTNNNQTIKSFANNNALPSVPSCQTKAENISTNTEVPQYDNYLEGFHINAYLPEAGIEPQNQDIKQINQIHLAHSELCALQDRLQSVEESLQSNQEKIKILLNVIQDMEKARALNEGRNFYRTGQDLNNCSTCQNTACIIYSVEHDFRQQEGRFHQVLKTLDQVEQSPPVVSLQRQPSDHHPAPEKQELRRKTKKKKCFWWI</sequence>
<feature type="compositionally biased region" description="Basic and acidic residues" evidence="1">
    <location>
        <begin position="514"/>
        <end position="527"/>
    </location>
</feature>
<evidence type="ECO:0000313" key="2">
    <source>
        <dbReference type="Proteomes" id="UP000694871"/>
    </source>
</evidence>
<accession>A0ABM1LG63</accession>
<feature type="region of interest" description="Disordered" evidence="1">
    <location>
        <begin position="35"/>
        <end position="67"/>
    </location>
</feature>
<feature type="region of interest" description="Disordered" evidence="1">
    <location>
        <begin position="505"/>
        <end position="529"/>
    </location>
</feature>
<evidence type="ECO:0000313" key="3">
    <source>
        <dbReference type="RefSeq" id="XP_015284950.1"/>
    </source>
</evidence>
<dbReference type="InterPro" id="IPR029337">
    <property type="entry name" value="INSYN2"/>
</dbReference>
<dbReference type="Proteomes" id="UP000694871">
    <property type="component" value="Unplaced"/>
</dbReference>
<name>A0ABM1LG63_GEKJA</name>
<gene>
    <name evidence="3" type="primary">FAM196B</name>
</gene>
<evidence type="ECO:0000256" key="1">
    <source>
        <dbReference type="SAM" id="MobiDB-lite"/>
    </source>
</evidence>
<organism evidence="2 3">
    <name type="scientific">Gekko japonicus</name>
    <name type="common">Schlegel's Japanese gecko</name>
    <dbReference type="NCBI Taxonomy" id="146911"/>
    <lineage>
        <taxon>Eukaryota</taxon>
        <taxon>Metazoa</taxon>
        <taxon>Chordata</taxon>
        <taxon>Craniata</taxon>
        <taxon>Vertebrata</taxon>
        <taxon>Euteleostomi</taxon>
        <taxon>Lepidosauria</taxon>
        <taxon>Squamata</taxon>
        <taxon>Bifurcata</taxon>
        <taxon>Gekkota</taxon>
        <taxon>Gekkonidae</taxon>
        <taxon>Gekkoninae</taxon>
        <taxon>Gekko</taxon>
    </lineage>
</organism>
<protein>
    <submittedName>
        <fullName evidence="3">Protein FAM196B</fullName>
    </submittedName>
</protein>
<dbReference type="GeneID" id="107125974"/>
<keyword evidence="2" id="KW-1185">Reference proteome</keyword>
<dbReference type="RefSeq" id="XP_015284950.1">
    <property type="nucleotide sequence ID" value="XM_015429464.1"/>
</dbReference>
<reference evidence="3" key="1">
    <citation type="submission" date="2025-08" db="UniProtKB">
        <authorList>
            <consortium name="RefSeq"/>
        </authorList>
    </citation>
    <scope>IDENTIFICATION</scope>
</reference>
<dbReference type="Pfam" id="PF15265">
    <property type="entry name" value="FAM196"/>
    <property type="match status" value="1"/>
</dbReference>
<proteinExistence type="predicted"/>